<evidence type="ECO:0000313" key="2">
    <source>
        <dbReference type="EMBL" id="MBM9432929.1"/>
    </source>
</evidence>
<comment type="caution">
    <text evidence="2">The sequence shown here is derived from an EMBL/GenBank/DDBJ whole genome shotgun (WGS) entry which is preliminary data.</text>
</comment>
<proteinExistence type="predicted"/>
<dbReference type="InterPro" id="IPR003141">
    <property type="entry name" value="Pol/His_phosphatase_N"/>
</dbReference>
<organism evidence="2 3">
    <name type="scientific">Flaviflexus equikiangi</name>
    <dbReference type="NCBI Taxonomy" id="2758573"/>
    <lineage>
        <taxon>Bacteria</taxon>
        <taxon>Bacillati</taxon>
        <taxon>Actinomycetota</taxon>
        <taxon>Actinomycetes</taxon>
        <taxon>Actinomycetales</taxon>
        <taxon>Actinomycetaceae</taxon>
        <taxon>Flaviflexus</taxon>
    </lineage>
</organism>
<reference evidence="3" key="1">
    <citation type="submission" date="2021-02" db="EMBL/GenBank/DDBJ databases">
        <title>Leucobacter sp. CX169.</title>
        <authorList>
            <person name="Cheng Y."/>
        </authorList>
    </citation>
    <scope>NUCLEOTIDE SEQUENCE [LARGE SCALE GENOMIC DNA]</scope>
    <source>
        <strain evidence="3">JY899</strain>
    </source>
</reference>
<accession>A0ABS2TI02</accession>
<keyword evidence="3" id="KW-1185">Reference proteome</keyword>
<dbReference type="Gene3D" id="3.20.20.140">
    <property type="entry name" value="Metal-dependent hydrolases"/>
    <property type="match status" value="1"/>
</dbReference>
<feature type="domain" description="Polymerase/histidinol phosphatase N-terminal" evidence="1">
    <location>
        <begin position="2"/>
        <end position="67"/>
    </location>
</feature>
<dbReference type="RefSeq" id="WP_187996302.1">
    <property type="nucleotide sequence ID" value="NZ_JACEXG010000002.1"/>
</dbReference>
<dbReference type="Pfam" id="PF02811">
    <property type="entry name" value="PHP"/>
    <property type="match status" value="1"/>
</dbReference>
<name>A0ABS2TI02_9ACTO</name>
<evidence type="ECO:0000259" key="1">
    <source>
        <dbReference type="SMART" id="SM00481"/>
    </source>
</evidence>
<dbReference type="InterPro" id="IPR004013">
    <property type="entry name" value="PHP_dom"/>
</dbReference>
<dbReference type="SUPFAM" id="SSF89550">
    <property type="entry name" value="PHP domain-like"/>
    <property type="match status" value="1"/>
</dbReference>
<protein>
    <submittedName>
        <fullName evidence="2">PHP domain-containing protein</fullName>
    </submittedName>
</protein>
<dbReference type="PANTHER" id="PTHR42924:SF3">
    <property type="entry name" value="POLYMERASE_HISTIDINOL PHOSPHATASE N-TERMINAL DOMAIN-CONTAINING PROTEIN"/>
    <property type="match status" value="1"/>
</dbReference>
<gene>
    <name evidence="2" type="ORF">JVW63_04350</name>
</gene>
<dbReference type="Gene3D" id="1.10.150.650">
    <property type="match status" value="1"/>
</dbReference>
<dbReference type="PANTHER" id="PTHR42924">
    <property type="entry name" value="EXONUCLEASE"/>
    <property type="match status" value="1"/>
</dbReference>
<sequence>MIDLHTHSLHSDGTQSPAELMTEAASRGVTVIGLTDHDTVAGYAEATAAVQTTGVALVRGIEISARHHGRSVHLLGYLVDPEQGIREHCERLRRARVDRLESMVAAMARDGLLTWDEVMAVAGEGATLGRPHVADALVARGAVSSRDEAFSELLSASSPYYRPYWAPGLGEAIDLVHNAGGVAVWAHPRASNRGAAHSWEAIMTGVELGIDGLEVDHRDNPMPDRRLLADIVTEHRLVQTGSSDYHGSGKVNRLGENTTSPNMLERIAHKATMEVIYP</sequence>
<dbReference type="CDD" id="cd07438">
    <property type="entry name" value="PHP_HisPPase_AMP"/>
    <property type="match status" value="1"/>
</dbReference>
<evidence type="ECO:0000313" key="3">
    <source>
        <dbReference type="Proteomes" id="UP000705983"/>
    </source>
</evidence>
<dbReference type="InterPro" id="IPR052018">
    <property type="entry name" value="PHP_domain"/>
</dbReference>
<dbReference type="InterPro" id="IPR016195">
    <property type="entry name" value="Pol/histidinol_Pase-like"/>
</dbReference>
<dbReference type="SMART" id="SM00481">
    <property type="entry name" value="POLIIIAc"/>
    <property type="match status" value="1"/>
</dbReference>
<dbReference type="EMBL" id="JAFFJS010000002">
    <property type="protein sequence ID" value="MBM9432929.1"/>
    <property type="molecule type" value="Genomic_DNA"/>
</dbReference>
<dbReference type="Proteomes" id="UP000705983">
    <property type="component" value="Unassembled WGS sequence"/>
</dbReference>